<dbReference type="Proteomes" id="UP000075755">
    <property type="component" value="Plasmid pAA01"/>
</dbReference>
<evidence type="ECO:0000256" key="1">
    <source>
        <dbReference type="ARBA" id="ARBA00010466"/>
    </source>
</evidence>
<keyword evidence="3 7" id="KW-0238">DNA-binding</keyword>
<evidence type="ECO:0000313" key="7">
    <source>
        <dbReference type="EMBL" id="MBB3704310.1"/>
    </source>
</evidence>
<feature type="domain" description="Sugar-binding" evidence="5">
    <location>
        <begin position="3"/>
        <end position="88"/>
    </location>
</feature>
<dbReference type="PANTHER" id="PTHR34294">
    <property type="entry name" value="TRANSCRIPTIONAL REGULATOR-RELATED"/>
    <property type="match status" value="1"/>
</dbReference>
<dbReference type="EMBL" id="JACICB010000002">
    <property type="protein sequence ID" value="MBB3704310.1"/>
    <property type="molecule type" value="Genomic_DNA"/>
</dbReference>
<evidence type="ECO:0000256" key="3">
    <source>
        <dbReference type="ARBA" id="ARBA00023125"/>
    </source>
</evidence>
<organism evidence="6 8">
    <name type="scientific">Aminobacter aminovorans</name>
    <name type="common">Chelatobacter heintzii</name>
    <dbReference type="NCBI Taxonomy" id="83263"/>
    <lineage>
        <taxon>Bacteria</taxon>
        <taxon>Pseudomonadati</taxon>
        <taxon>Pseudomonadota</taxon>
        <taxon>Alphaproteobacteria</taxon>
        <taxon>Hyphomicrobiales</taxon>
        <taxon>Phyllobacteriaceae</taxon>
        <taxon>Aminobacter</taxon>
    </lineage>
</organism>
<keyword evidence="6" id="KW-0614">Plasmid</keyword>
<evidence type="ECO:0000313" key="6">
    <source>
        <dbReference type="EMBL" id="AMS44416.1"/>
    </source>
</evidence>
<evidence type="ECO:0000313" key="8">
    <source>
        <dbReference type="Proteomes" id="UP000075755"/>
    </source>
</evidence>
<dbReference type="SUPFAM" id="SSF100950">
    <property type="entry name" value="NagB/RpiA/CoA transferase-like"/>
    <property type="match status" value="1"/>
</dbReference>
<dbReference type="InterPro" id="IPR007324">
    <property type="entry name" value="Sugar-bd_dom_put"/>
</dbReference>
<dbReference type="EMBL" id="CP015006">
    <property type="protein sequence ID" value="AMS44416.1"/>
    <property type="molecule type" value="Genomic_DNA"/>
</dbReference>
<comment type="similarity">
    <text evidence="1">Belongs to the SorC transcriptional regulatory family.</text>
</comment>
<gene>
    <name evidence="6" type="ORF">AA2016_5511</name>
    <name evidence="7" type="ORF">FHS67_000613</name>
</gene>
<keyword evidence="4" id="KW-0804">Transcription</keyword>
<geneLocation type="plasmid" evidence="6 8">
    <name>pAA01</name>
</geneLocation>
<reference evidence="6 8" key="1">
    <citation type="submission" date="2016-03" db="EMBL/GenBank/DDBJ databases">
        <title>Complete genome of Aminobacter aminovorans KCTC 2477.</title>
        <authorList>
            <person name="Kim K.M."/>
        </authorList>
    </citation>
    <scope>NUCLEOTIDE SEQUENCE [LARGE SCALE GENOMIC DNA]</scope>
    <source>
        <strain evidence="6 8">KCTC 2477</strain>
        <plasmid evidence="6 8">pAA01</plasmid>
    </source>
</reference>
<accession>A0AAC9AT28</accession>
<dbReference type="KEGG" id="aak:AA2016_5511"/>
<name>A0AAC9AT28_AMIAI</name>
<keyword evidence="2" id="KW-0805">Transcription regulation</keyword>
<evidence type="ECO:0000256" key="4">
    <source>
        <dbReference type="ARBA" id="ARBA00023163"/>
    </source>
</evidence>
<proteinExistence type="inferred from homology"/>
<protein>
    <submittedName>
        <fullName evidence="7">DNA-binding transcriptional regulator LsrR (DeoR family)</fullName>
    </submittedName>
</protein>
<dbReference type="Proteomes" id="UP000577697">
    <property type="component" value="Unassembled WGS sequence"/>
</dbReference>
<dbReference type="GO" id="GO:0030246">
    <property type="term" value="F:carbohydrate binding"/>
    <property type="evidence" value="ECO:0007669"/>
    <property type="project" value="InterPro"/>
</dbReference>
<dbReference type="InterPro" id="IPR037171">
    <property type="entry name" value="NagB/RpiA_transferase-like"/>
</dbReference>
<keyword evidence="9" id="KW-1185">Reference proteome</keyword>
<dbReference type="AlphaFoldDB" id="A0AAC9AT28"/>
<dbReference type="Pfam" id="PF04198">
    <property type="entry name" value="Sugar-bind"/>
    <property type="match status" value="1"/>
</dbReference>
<evidence type="ECO:0000256" key="2">
    <source>
        <dbReference type="ARBA" id="ARBA00023015"/>
    </source>
</evidence>
<dbReference type="GO" id="GO:0003677">
    <property type="term" value="F:DNA binding"/>
    <property type="evidence" value="ECO:0007669"/>
    <property type="project" value="UniProtKB-KW"/>
</dbReference>
<sequence length="91" mass="9614">MNLEQLDAYPAKGAQAVVCGRFIEANGQAIPGEIDHRMIGIALDDMRDKEIGLLTSCGTDRVLSIRATLNGGFATHLATCAKTAEALIDLA</sequence>
<dbReference type="Gene3D" id="3.40.50.1360">
    <property type="match status" value="1"/>
</dbReference>
<evidence type="ECO:0000259" key="5">
    <source>
        <dbReference type="Pfam" id="PF04198"/>
    </source>
</evidence>
<reference evidence="7 9" key="2">
    <citation type="submission" date="2020-08" db="EMBL/GenBank/DDBJ databases">
        <title>Genomic Encyclopedia of Type Strains, Phase IV (KMG-IV): sequencing the most valuable type-strain genomes for metagenomic binning, comparative biology and taxonomic classification.</title>
        <authorList>
            <person name="Goeker M."/>
        </authorList>
    </citation>
    <scope>NUCLEOTIDE SEQUENCE [LARGE SCALE GENOMIC DNA]</scope>
    <source>
        <strain evidence="7 9">DSM 10368</strain>
    </source>
</reference>
<evidence type="ECO:0000313" key="9">
    <source>
        <dbReference type="Proteomes" id="UP000577697"/>
    </source>
</evidence>
<dbReference type="PANTHER" id="PTHR34294:SF1">
    <property type="entry name" value="TRANSCRIPTIONAL REGULATOR LSRR"/>
    <property type="match status" value="1"/>
</dbReference>
<dbReference type="InterPro" id="IPR051054">
    <property type="entry name" value="SorC_transcr_regulators"/>
</dbReference>